<dbReference type="AlphaFoldDB" id="A0A8I3N8K5"/>
<protein>
    <submittedName>
        <fullName evidence="1">Uncharacterized protein</fullName>
    </submittedName>
</protein>
<reference evidence="1" key="1">
    <citation type="submission" date="2020-03" db="EMBL/GenBank/DDBJ databases">
        <title>Long-read based genome assembly of a Labrador retriever dog.</title>
        <authorList>
            <person name="Eory L."/>
            <person name="Zhang W."/>
            <person name="Schoenebeck J."/>
        </authorList>
    </citation>
    <scope>NUCLEOTIDE SEQUENCE [LARGE SCALE GENOMIC DNA]</scope>
    <source>
        <strain evidence="1">Labrador retriever</strain>
    </source>
</reference>
<accession>A0A8I3N8K5</accession>
<dbReference type="OrthoDB" id="10619066at2759"/>
<dbReference type="Ensembl" id="ENSCAFT00845014653.1">
    <property type="protein sequence ID" value="ENSCAFP00845011352.1"/>
    <property type="gene ID" value="ENSCAFG00845008343.1"/>
</dbReference>
<dbReference type="GeneTree" id="ENSGT01150000287054"/>
<sequence>MPPALLFFFKTSLAIWGLLWFHMNCRIVCSSFVKNAGVILIRIELNLWIALCSIDILTIFILSIHKHGMFFQFFVSSSISFISVFSEYRSFTSLIRFIPRYLIIFGAIINGIVSLISFSSASLLVYNNATDFCTLTLFPVILLNSFISSSRVFWWSLSGFL</sequence>
<evidence type="ECO:0000313" key="2">
    <source>
        <dbReference type="Proteomes" id="UP000805418"/>
    </source>
</evidence>
<reference evidence="1" key="3">
    <citation type="submission" date="2025-09" db="UniProtKB">
        <authorList>
            <consortium name="Ensembl"/>
        </authorList>
    </citation>
    <scope>IDENTIFICATION</scope>
    <source>
        <strain evidence="1">Boxer</strain>
    </source>
</reference>
<evidence type="ECO:0000313" key="1">
    <source>
        <dbReference type="Ensembl" id="ENSCAFP00845011352.1"/>
    </source>
</evidence>
<proteinExistence type="predicted"/>
<keyword evidence="2" id="KW-1185">Reference proteome</keyword>
<organism evidence="1 2">
    <name type="scientific">Canis lupus familiaris</name>
    <name type="common">Dog</name>
    <name type="synonym">Canis familiaris</name>
    <dbReference type="NCBI Taxonomy" id="9615"/>
    <lineage>
        <taxon>Eukaryota</taxon>
        <taxon>Metazoa</taxon>
        <taxon>Chordata</taxon>
        <taxon>Craniata</taxon>
        <taxon>Vertebrata</taxon>
        <taxon>Euteleostomi</taxon>
        <taxon>Mammalia</taxon>
        <taxon>Eutheria</taxon>
        <taxon>Laurasiatheria</taxon>
        <taxon>Carnivora</taxon>
        <taxon>Caniformia</taxon>
        <taxon>Canidae</taxon>
        <taxon>Canis</taxon>
    </lineage>
</organism>
<name>A0A8I3N8K5_CANLF</name>
<reference evidence="1" key="2">
    <citation type="submission" date="2025-08" db="UniProtKB">
        <authorList>
            <consortium name="Ensembl"/>
        </authorList>
    </citation>
    <scope>IDENTIFICATION</scope>
    <source>
        <strain evidence="1">Boxer</strain>
    </source>
</reference>
<dbReference type="Proteomes" id="UP000805418">
    <property type="component" value="Chromosome 15"/>
</dbReference>